<dbReference type="EMBL" id="KB644409">
    <property type="protein sequence ID" value="EPS27033.1"/>
    <property type="molecule type" value="Genomic_DNA"/>
</dbReference>
<dbReference type="Proteomes" id="UP000019376">
    <property type="component" value="Unassembled WGS sequence"/>
</dbReference>
<protein>
    <submittedName>
        <fullName evidence="1">Uncharacterized protein</fullName>
    </submittedName>
</protein>
<reference evidence="1 2" key="1">
    <citation type="journal article" date="2013" name="PLoS ONE">
        <title>Genomic and secretomic analyses reveal unique features of the lignocellulolytic enzyme system of Penicillium decumbens.</title>
        <authorList>
            <person name="Liu G."/>
            <person name="Zhang L."/>
            <person name="Wei X."/>
            <person name="Zou G."/>
            <person name="Qin Y."/>
            <person name="Ma L."/>
            <person name="Li J."/>
            <person name="Zheng H."/>
            <person name="Wang S."/>
            <person name="Wang C."/>
            <person name="Xun L."/>
            <person name="Zhao G.-P."/>
            <person name="Zhou Z."/>
            <person name="Qu Y."/>
        </authorList>
    </citation>
    <scope>NUCLEOTIDE SEQUENCE [LARGE SCALE GENOMIC DNA]</scope>
    <source>
        <strain evidence="2">114-2 / CGMCC 5302</strain>
    </source>
</reference>
<accession>S8AMC9</accession>
<name>S8AMC9_PENO1</name>
<dbReference type="HOGENOM" id="CLU_3368684_0_0_1"/>
<evidence type="ECO:0000313" key="2">
    <source>
        <dbReference type="Proteomes" id="UP000019376"/>
    </source>
</evidence>
<evidence type="ECO:0000313" key="1">
    <source>
        <dbReference type="EMBL" id="EPS27033.1"/>
    </source>
</evidence>
<organism evidence="1 2">
    <name type="scientific">Penicillium oxalicum (strain 114-2 / CGMCC 5302)</name>
    <name type="common">Penicillium decumbens</name>
    <dbReference type="NCBI Taxonomy" id="933388"/>
    <lineage>
        <taxon>Eukaryota</taxon>
        <taxon>Fungi</taxon>
        <taxon>Dikarya</taxon>
        <taxon>Ascomycota</taxon>
        <taxon>Pezizomycotina</taxon>
        <taxon>Eurotiomycetes</taxon>
        <taxon>Eurotiomycetidae</taxon>
        <taxon>Eurotiales</taxon>
        <taxon>Aspergillaceae</taxon>
        <taxon>Penicillium</taxon>
    </lineage>
</organism>
<sequence length="35" mass="4025">MGSFDGQCHGRNEEDFVLYPDKHLDPSEVQKTCEI</sequence>
<keyword evidence="2" id="KW-1185">Reference proteome</keyword>
<dbReference type="AlphaFoldDB" id="S8AMC9"/>
<proteinExistence type="predicted"/>
<gene>
    <name evidence="1" type="ORF">PDE_01974</name>
</gene>